<accession>A0A6L9Y084</accession>
<feature type="chain" id="PRO_5038905501" evidence="1">
    <location>
        <begin position="24"/>
        <end position="154"/>
    </location>
</feature>
<keyword evidence="1" id="KW-0732">Signal</keyword>
<protein>
    <submittedName>
        <fullName evidence="2">Uncharacterized protein</fullName>
    </submittedName>
</protein>
<comment type="caution">
    <text evidence="2">The sequence shown here is derived from an EMBL/GenBank/DDBJ whole genome shotgun (WGS) entry which is preliminary data.</text>
</comment>
<evidence type="ECO:0000256" key="1">
    <source>
        <dbReference type="SAM" id="SignalP"/>
    </source>
</evidence>
<proteinExistence type="predicted"/>
<dbReference type="PROSITE" id="PS51257">
    <property type="entry name" value="PROKAR_LIPOPROTEIN"/>
    <property type="match status" value="1"/>
</dbReference>
<dbReference type="EMBL" id="JAAGWY010000002">
    <property type="protein sequence ID" value="NEN06867.1"/>
    <property type="molecule type" value="Genomic_DNA"/>
</dbReference>
<keyword evidence="3" id="KW-1185">Reference proteome</keyword>
<organism evidence="2 3">
    <name type="scientific">Leifsonia tongyongensis</name>
    <dbReference type="NCBI Taxonomy" id="1268043"/>
    <lineage>
        <taxon>Bacteria</taxon>
        <taxon>Bacillati</taxon>
        <taxon>Actinomycetota</taxon>
        <taxon>Actinomycetes</taxon>
        <taxon>Micrococcales</taxon>
        <taxon>Microbacteriaceae</taxon>
        <taxon>Leifsonia</taxon>
    </lineage>
</organism>
<evidence type="ECO:0000313" key="2">
    <source>
        <dbReference type="EMBL" id="NEN06867.1"/>
    </source>
</evidence>
<dbReference type="AlphaFoldDB" id="A0A6L9Y084"/>
<dbReference type="Proteomes" id="UP000474967">
    <property type="component" value="Unassembled WGS sequence"/>
</dbReference>
<sequence>MRKGVAVPLAIVLALGLAPALSACGNVEGIVKNVTGGHVDIGGNKVPSDFPSAVPLYKGDVVFAASVGGEDKKVWNVTVKVPDATAAADIEKQLTAAGFTGGFKGADGDTNTGTFTSDAYGVLVVVTSAGKNGWVANYTVTTASVISPSPTPTP</sequence>
<evidence type="ECO:0000313" key="3">
    <source>
        <dbReference type="Proteomes" id="UP000474967"/>
    </source>
</evidence>
<gene>
    <name evidence="2" type="ORF">G3T36_13445</name>
</gene>
<reference evidence="2 3" key="1">
    <citation type="journal article" date="2014" name="J. Microbiol.">
        <title>Diaminobutyricibacter tongyongensis gen. nov., sp. nov. and Homoserinibacter gongjuensis gen. nov., sp. nov. belong to the family Microbacteriaceae.</title>
        <authorList>
            <person name="Kim S.J."/>
            <person name="Ahn J.H."/>
            <person name="Weon H.Y."/>
            <person name="Hamada M."/>
            <person name="Suzuki K."/>
            <person name="Kwon S.W."/>
        </authorList>
    </citation>
    <scope>NUCLEOTIDE SEQUENCE [LARGE SCALE GENOMIC DNA]</scope>
    <source>
        <strain evidence="2 3">NBRC 108724</strain>
    </source>
</reference>
<name>A0A6L9Y084_9MICO</name>
<feature type="signal peptide" evidence="1">
    <location>
        <begin position="1"/>
        <end position="23"/>
    </location>
</feature>